<keyword evidence="3" id="KW-1185">Reference proteome</keyword>
<feature type="compositionally biased region" description="Acidic residues" evidence="1">
    <location>
        <begin position="20"/>
        <end position="32"/>
    </location>
</feature>
<evidence type="ECO:0000313" key="2">
    <source>
        <dbReference type="EMBL" id="GIQ69709.1"/>
    </source>
</evidence>
<dbReference type="Pfam" id="PF14151">
    <property type="entry name" value="YfhD"/>
    <property type="match status" value="1"/>
</dbReference>
<evidence type="ECO:0000313" key="3">
    <source>
        <dbReference type="Proteomes" id="UP000677918"/>
    </source>
</evidence>
<protein>
    <recommendedName>
        <fullName evidence="4">YfhD-like protein</fullName>
    </recommendedName>
</protein>
<feature type="region of interest" description="Disordered" evidence="1">
    <location>
        <begin position="1"/>
        <end position="48"/>
    </location>
</feature>
<gene>
    <name evidence="2" type="ORF">XYCOK13_25330</name>
</gene>
<organism evidence="2 3">
    <name type="scientific">Xylanibacillus composti</name>
    <dbReference type="NCBI Taxonomy" id="1572762"/>
    <lineage>
        <taxon>Bacteria</taxon>
        <taxon>Bacillati</taxon>
        <taxon>Bacillota</taxon>
        <taxon>Bacilli</taxon>
        <taxon>Bacillales</taxon>
        <taxon>Paenibacillaceae</taxon>
        <taxon>Xylanibacillus</taxon>
    </lineage>
</organism>
<proteinExistence type="predicted"/>
<feature type="compositionally biased region" description="Basic and acidic residues" evidence="1">
    <location>
        <begin position="33"/>
        <end position="48"/>
    </location>
</feature>
<dbReference type="RefSeq" id="WP_213412502.1">
    <property type="nucleotide sequence ID" value="NZ_BOVK01000032.1"/>
</dbReference>
<feature type="compositionally biased region" description="Basic and acidic residues" evidence="1">
    <location>
        <begin position="1"/>
        <end position="19"/>
    </location>
</feature>
<accession>A0A8J4M2I3</accession>
<sequence>MEAKEQRQEGKRGDGKAEDVEFSMELADEDDMEAWKRGEAADKRAQQS</sequence>
<evidence type="ECO:0008006" key="4">
    <source>
        <dbReference type="Google" id="ProtNLM"/>
    </source>
</evidence>
<dbReference type="AlphaFoldDB" id="A0A8J4M2I3"/>
<name>A0A8J4M2I3_9BACL</name>
<reference evidence="2" key="1">
    <citation type="submission" date="2021-04" db="EMBL/GenBank/DDBJ databases">
        <title>Draft genome sequence of Xylanibacillus composti strain K13.</title>
        <authorList>
            <person name="Uke A."/>
            <person name="Chhe C."/>
            <person name="Baramee S."/>
            <person name="Kosugi A."/>
        </authorList>
    </citation>
    <scope>NUCLEOTIDE SEQUENCE</scope>
    <source>
        <strain evidence="2">K13</strain>
    </source>
</reference>
<dbReference type="EMBL" id="BOVK01000032">
    <property type="protein sequence ID" value="GIQ69709.1"/>
    <property type="molecule type" value="Genomic_DNA"/>
</dbReference>
<comment type="caution">
    <text evidence="2">The sequence shown here is derived from an EMBL/GenBank/DDBJ whole genome shotgun (WGS) entry which is preliminary data.</text>
</comment>
<dbReference type="InterPro" id="IPR025435">
    <property type="entry name" value="YfhD-like"/>
</dbReference>
<dbReference type="Proteomes" id="UP000677918">
    <property type="component" value="Unassembled WGS sequence"/>
</dbReference>
<evidence type="ECO:0000256" key="1">
    <source>
        <dbReference type="SAM" id="MobiDB-lite"/>
    </source>
</evidence>